<name>A0A939F009_9BACT</name>
<comment type="caution">
    <text evidence="1">The sequence shown here is derived from an EMBL/GenBank/DDBJ whole genome shotgun (WGS) entry which is preliminary data.</text>
</comment>
<keyword evidence="2" id="KW-1185">Reference proteome</keyword>
<sequence>MDTKEDFSEALARCRQLSEAEATLLALAFEHTNGVTAPQVAEVLGYKHFVAANALAGRLGRKISEHLSYSKADGKTIEWWTIIFTGKHNSTRGFVWYLKPGLKAALTTSLPL</sequence>
<accession>A0A939F009</accession>
<dbReference type="RefSeq" id="WP_206985617.1">
    <property type="nucleotide sequence ID" value="NZ_JAFLQZ010000012.1"/>
</dbReference>
<reference evidence="1" key="1">
    <citation type="submission" date="2021-03" db="EMBL/GenBank/DDBJ databases">
        <authorList>
            <person name="Kim M.K."/>
        </authorList>
    </citation>
    <scope>NUCLEOTIDE SEQUENCE</scope>
    <source>
        <strain evidence="1">BT186</strain>
    </source>
</reference>
<organism evidence="1 2">
    <name type="scientific">Hymenobacter telluris</name>
    <dbReference type="NCBI Taxonomy" id="2816474"/>
    <lineage>
        <taxon>Bacteria</taxon>
        <taxon>Pseudomonadati</taxon>
        <taxon>Bacteroidota</taxon>
        <taxon>Cytophagia</taxon>
        <taxon>Cytophagales</taxon>
        <taxon>Hymenobacteraceae</taxon>
        <taxon>Hymenobacter</taxon>
    </lineage>
</organism>
<protein>
    <submittedName>
        <fullName evidence="1">Uncharacterized protein</fullName>
    </submittedName>
</protein>
<evidence type="ECO:0000313" key="1">
    <source>
        <dbReference type="EMBL" id="MBO0359660.1"/>
    </source>
</evidence>
<proteinExistence type="predicted"/>
<gene>
    <name evidence="1" type="ORF">J0X19_16995</name>
</gene>
<dbReference type="AlphaFoldDB" id="A0A939F009"/>
<dbReference type="Proteomes" id="UP000664144">
    <property type="component" value="Unassembled WGS sequence"/>
</dbReference>
<evidence type="ECO:0000313" key="2">
    <source>
        <dbReference type="Proteomes" id="UP000664144"/>
    </source>
</evidence>
<dbReference type="EMBL" id="JAFLQZ010000012">
    <property type="protein sequence ID" value="MBO0359660.1"/>
    <property type="molecule type" value="Genomic_DNA"/>
</dbReference>